<evidence type="ECO:0000256" key="6">
    <source>
        <dbReference type="ARBA" id="ARBA00023136"/>
    </source>
</evidence>
<dbReference type="eggNOG" id="COG0682">
    <property type="taxonomic scope" value="Bacteria"/>
</dbReference>
<sequence length="404" mass="48314">MNLLTWVAQDMYWGWFRPYWLFIFCGFLIAILISWFRFKRRHIPTQSLYIAIFLLTPFALIGASIFGKLDIIHPVQFYQLFMFWLPGMSIHGGLLFGLIAGWVWFGYEARKTNISIWVYADLIIPNILIAQALGRWGNFFNHELLGAPVDQSALMWLPRFIRDNLFKWYIDPNGIIDPQTNVITAGGHIPFDPNNPDFWNKIQYFQPIFLYESFANVMLWAVIVFLVPAIFRYSYYWQFKKREPNFATLSYKGVWDKWYYDVHPDQQMVRNLSQQENLKKIYFKNIYKLPRWERFKIRLKYWGARIKQTFTANREKLEKIQNPHNLIVLRSGVQAGMYIFGYNIIRLILEVQRTDQDLFIKNARVLDYIIISLMILLGAALVFFAQFISVKKWRKGGWLYEKQY</sequence>
<accession>R4UF21</accession>
<reference evidence="8 9" key="1">
    <citation type="journal article" date="2013" name="Genome Biol. Evol.">
        <title>Complete genomes of two dipteran-associated spiroplasmas provided insights into the origin, dynamics, and impacts of viral invasion in spiroplasma.</title>
        <authorList>
            <person name="Ku C."/>
            <person name="Lo W.S."/>
            <person name="Chen L.L."/>
            <person name="Kuo C.H."/>
        </authorList>
    </citation>
    <scope>NUCLEOTIDE SEQUENCE [LARGE SCALE GENOMIC DNA]</scope>
    <source>
        <strain evidence="8 9">DF-1</strain>
    </source>
</reference>
<feature type="transmembrane region" description="Helical" evidence="7">
    <location>
        <begin position="365"/>
        <end position="385"/>
    </location>
</feature>
<dbReference type="Proteomes" id="UP000013964">
    <property type="component" value="Chromosome"/>
</dbReference>
<keyword evidence="2" id="KW-1003">Cell membrane</keyword>
<dbReference type="AlphaFoldDB" id="R4UF21"/>
<dbReference type="PROSITE" id="PS01311">
    <property type="entry name" value="LGT"/>
    <property type="match status" value="1"/>
</dbReference>
<dbReference type="OrthoDB" id="871140at2"/>
<feature type="transmembrane region" description="Helical" evidence="7">
    <location>
        <begin position="208"/>
        <end position="231"/>
    </location>
</feature>
<keyword evidence="9" id="KW-1185">Reference proteome</keyword>
<evidence type="ECO:0000313" key="9">
    <source>
        <dbReference type="Proteomes" id="UP000013964"/>
    </source>
</evidence>
<dbReference type="STRING" id="1276227.SCHRY_v1c01230"/>
<keyword evidence="6 7" id="KW-0472">Membrane</keyword>
<dbReference type="GO" id="GO:0005886">
    <property type="term" value="C:plasma membrane"/>
    <property type="evidence" value="ECO:0007669"/>
    <property type="project" value="InterPro"/>
</dbReference>
<evidence type="ECO:0000256" key="1">
    <source>
        <dbReference type="ARBA" id="ARBA00007150"/>
    </source>
</evidence>
<evidence type="ECO:0000256" key="4">
    <source>
        <dbReference type="ARBA" id="ARBA00022692"/>
    </source>
</evidence>
<dbReference type="PANTHER" id="PTHR30589:SF0">
    <property type="entry name" value="PHOSPHATIDYLGLYCEROL--PROLIPOPROTEIN DIACYLGLYCERYL TRANSFERASE"/>
    <property type="match status" value="1"/>
</dbReference>
<dbReference type="PATRIC" id="fig|1276227.3.peg.123"/>
<dbReference type="Pfam" id="PF01790">
    <property type="entry name" value="LGT"/>
    <property type="match status" value="1"/>
</dbReference>
<evidence type="ECO:0000256" key="5">
    <source>
        <dbReference type="ARBA" id="ARBA00022989"/>
    </source>
</evidence>
<comment type="similarity">
    <text evidence="1">Belongs to the Lgt family.</text>
</comment>
<protein>
    <submittedName>
        <fullName evidence="8">Prolipoprotein diacylglyceryl transferase</fullName>
    </submittedName>
</protein>
<keyword evidence="5 7" id="KW-1133">Transmembrane helix</keyword>
<dbReference type="InterPro" id="IPR001640">
    <property type="entry name" value="Lgt"/>
</dbReference>
<dbReference type="EMBL" id="CP005077">
    <property type="protein sequence ID" value="AGM24710.1"/>
    <property type="molecule type" value="Genomic_DNA"/>
</dbReference>
<dbReference type="RefSeq" id="WP_016338536.1">
    <property type="nucleotide sequence ID" value="NC_021280.1"/>
</dbReference>
<feature type="transmembrane region" description="Helical" evidence="7">
    <location>
        <begin position="19"/>
        <end position="36"/>
    </location>
</feature>
<feature type="transmembrane region" description="Helical" evidence="7">
    <location>
        <begin position="81"/>
        <end position="104"/>
    </location>
</feature>
<evidence type="ECO:0000256" key="7">
    <source>
        <dbReference type="SAM" id="Phobius"/>
    </source>
</evidence>
<dbReference type="HOGENOM" id="CLU_628384_0_0_14"/>
<keyword evidence="4 7" id="KW-0812">Transmembrane</keyword>
<keyword evidence="3 8" id="KW-0808">Transferase</keyword>
<feature type="transmembrane region" description="Helical" evidence="7">
    <location>
        <begin position="48"/>
        <end position="69"/>
    </location>
</feature>
<evidence type="ECO:0000256" key="3">
    <source>
        <dbReference type="ARBA" id="ARBA00022679"/>
    </source>
</evidence>
<keyword evidence="8" id="KW-0449">Lipoprotein</keyword>
<dbReference type="GO" id="GO:0042158">
    <property type="term" value="P:lipoprotein biosynthetic process"/>
    <property type="evidence" value="ECO:0007669"/>
    <property type="project" value="InterPro"/>
</dbReference>
<gene>
    <name evidence="8" type="primary">lgt</name>
    <name evidence="8" type="ORF">SCHRY_v1c01230</name>
</gene>
<dbReference type="KEGG" id="scr:SCHRY_v1c01230"/>
<feature type="transmembrane region" description="Helical" evidence="7">
    <location>
        <begin position="326"/>
        <end position="345"/>
    </location>
</feature>
<dbReference type="GO" id="GO:0008961">
    <property type="term" value="F:phosphatidylglycerol-prolipoprotein diacylglyceryl transferase activity"/>
    <property type="evidence" value="ECO:0007669"/>
    <property type="project" value="InterPro"/>
</dbReference>
<evidence type="ECO:0000256" key="2">
    <source>
        <dbReference type="ARBA" id="ARBA00022475"/>
    </source>
</evidence>
<dbReference type="PANTHER" id="PTHR30589">
    <property type="entry name" value="PROLIPOPROTEIN DIACYLGLYCERYL TRANSFERASE"/>
    <property type="match status" value="1"/>
</dbReference>
<organism evidence="8 9">
    <name type="scientific">Spiroplasma chrysopicola DF-1</name>
    <dbReference type="NCBI Taxonomy" id="1276227"/>
    <lineage>
        <taxon>Bacteria</taxon>
        <taxon>Bacillati</taxon>
        <taxon>Mycoplasmatota</taxon>
        <taxon>Mollicutes</taxon>
        <taxon>Entomoplasmatales</taxon>
        <taxon>Spiroplasmataceae</taxon>
        <taxon>Spiroplasma</taxon>
    </lineage>
</organism>
<feature type="transmembrane region" description="Helical" evidence="7">
    <location>
        <begin position="116"/>
        <end position="134"/>
    </location>
</feature>
<proteinExistence type="inferred from homology"/>
<evidence type="ECO:0000313" key="8">
    <source>
        <dbReference type="EMBL" id="AGM24710.1"/>
    </source>
</evidence>
<name>R4UF21_9MOLU</name>